<dbReference type="Pfam" id="PF06568">
    <property type="entry name" value="YjiS-like"/>
    <property type="match status" value="1"/>
</dbReference>
<dbReference type="InterPro" id="IPR009506">
    <property type="entry name" value="YjiS-like"/>
</dbReference>
<feature type="domain" description="YjiS-like" evidence="1">
    <location>
        <begin position="38"/>
        <end position="66"/>
    </location>
</feature>
<sequence length="76" mass="8620">MTQTLTISHETVAILNQRSTPVAAVFAVKFAVYVTKLASRRRTRKALALLEPWQLKDVGLTPDQAHDESIRVFWKV</sequence>
<organism evidence="2">
    <name type="scientific">marine sediment metagenome</name>
    <dbReference type="NCBI Taxonomy" id="412755"/>
    <lineage>
        <taxon>unclassified sequences</taxon>
        <taxon>metagenomes</taxon>
        <taxon>ecological metagenomes</taxon>
    </lineage>
</organism>
<gene>
    <name evidence="2" type="ORF">LCGC14_0776860</name>
</gene>
<name>A0A0F9SGK8_9ZZZZ</name>
<comment type="caution">
    <text evidence="2">The sequence shown here is derived from an EMBL/GenBank/DDBJ whole genome shotgun (WGS) entry which is preliminary data.</text>
</comment>
<accession>A0A0F9SGK8</accession>
<proteinExistence type="predicted"/>
<dbReference type="EMBL" id="LAZR01001988">
    <property type="protein sequence ID" value="KKN36111.1"/>
    <property type="molecule type" value="Genomic_DNA"/>
</dbReference>
<protein>
    <recommendedName>
        <fullName evidence="1">YjiS-like domain-containing protein</fullName>
    </recommendedName>
</protein>
<evidence type="ECO:0000313" key="2">
    <source>
        <dbReference type="EMBL" id="KKN36111.1"/>
    </source>
</evidence>
<dbReference type="AlphaFoldDB" id="A0A0F9SGK8"/>
<reference evidence="2" key="1">
    <citation type="journal article" date="2015" name="Nature">
        <title>Complex archaea that bridge the gap between prokaryotes and eukaryotes.</title>
        <authorList>
            <person name="Spang A."/>
            <person name="Saw J.H."/>
            <person name="Jorgensen S.L."/>
            <person name="Zaremba-Niedzwiedzka K."/>
            <person name="Martijn J."/>
            <person name="Lind A.E."/>
            <person name="van Eijk R."/>
            <person name="Schleper C."/>
            <person name="Guy L."/>
            <person name="Ettema T.J."/>
        </authorList>
    </citation>
    <scope>NUCLEOTIDE SEQUENCE</scope>
</reference>
<evidence type="ECO:0000259" key="1">
    <source>
        <dbReference type="Pfam" id="PF06568"/>
    </source>
</evidence>